<evidence type="ECO:0000256" key="6">
    <source>
        <dbReference type="ARBA" id="ARBA00023136"/>
    </source>
</evidence>
<feature type="domain" description="TonB-dependent receptor-like beta-barrel" evidence="9">
    <location>
        <begin position="142"/>
        <end position="634"/>
    </location>
</feature>
<keyword evidence="6" id="KW-0472">Membrane</keyword>
<evidence type="ECO:0000256" key="5">
    <source>
        <dbReference type="ARBA" id="ARBA00023077"/>
    </source>
</evidence>
<keyword evidence="11" id="KW-1185">Reference proteome</keyword>
<evidence type="ECO:0000256" key="4">
    <source>
        <dbReference type="ARBA" id="ARBA00022692"/>
    </source>
</evidence>
<keyword evidence="2" id="KW-0813">Transport</keyword>
<sequence>MKNIVSVFLAVFSTICWAQEKVNDSLGTVNLNEIIVIGKKTSLHLKQAKSLTSVEDYLSGSTKVNMIKRGAYAWEPVINNMATERTVITIDGMRIFGACTDKMDPITSYVEVSNLAEASVASGQQGSCHGATIGGSVDLKRNQFSQKKTGWNGGFNSGFESNNLQKIIGGSLGYNEDRYYAHVDFMYRDADNYKAGNDQEIAFSQFTKYNVSANAGYFLDKKNILEASAIYDRATNVGYPALPMDVSLAEAQIMSLSHKYIPTSGFISKWETKVYFNSITHKMDDTKRPNVPIHMDMPGWSDTYGFYSKINGKIKKHSFLVDLNSFYNKSIAEMTMYPDNPGENLMFMYTWPDVRTFYNGLALEDNIALSSSEQLRVSTNIGFHSNTVANDFGLQSLQIFYPEMDATKNRFLKSFSGNYTKNIQNFELGFGLAYAERAPSVSEGYGFYLYNSNDFYDYIGNPNLKNEKAIEGNFSAAYKTNRFTTKITGSYFYFSDYIIGKIDPKINPMTIGAAGVKVYEAIDNAVIFNTDLNMEYAFLENWQLKSQLTYSVGKDNEGNNLPFISPIKYSAGLSFKKENFNASVAALGNLAQKEFASTYGQTKTPDYIIFNINAGYTFNWNQNVVKIQSGIENIFDKYYTTYSDWNKIPRMGRNFFVNLAFSFN</sequence>
<dbReference type="PANTHER" id="PTHR30069">
    <property type="entry name" value="TONB-DEPENDENT OUTER MEMBRANE RECEPTOR"/>
    <property type="match status" value="1"/>
</dbReference>
<evidence type="ECO:0000256" key="3">
    <source>
        <dbReference type="ARBA" id="ARBA00022452"/>
    </source>
</evidence>
<keyword evidence="10" id="KW-0675">Receptor</keyword>
<evidence type="ECO:0000256" key="8">
    <source>
        <dbReference type="SAM" id="SignalP"/>
    </source>
</evidence>
<dbReference type="Gene3D" id="2.40.170.20">
    <property type="entry name" value="TonB-dependent receptor, beta-barrel domain"/>
    <property type="match status" value="1"/>
</dbReference>
<feature type="chain" id="PRO_5017790437" evidence="8">
    <location>
        <begin position="19"/>
        <end position="664"/>
    </location>
</feature>
<dbReference type="AlphaFoldDB" id="A0A3D9G0X9"/>
<dbReference type="PANTHER" id="PTHR30069:SF49">
    <property type="entry name" value="OUTER MEMBRANE PROTEIN C"/>
    <property type="match status" value="1"/>
</dbReference>
<dbReference type="InterPro" id="IPR000531">
    <property type="entry name" value="Beta-barrel_TonB"/>
</dbReference>
<name>A0A3D9G0X9_9FLAO</name>
<keyword evidence="3" id="KW-1134">Transmembrane beta strand</keyword>
<evidence type="ECO:0000313" key="11">
    <source>
        <dbReference type="Proteomes" id="UP000257004"/>
    </source>
</evidence>
<dbReference type="GO" id="GO:0015344">
    <property type="term" value="F:siderophore uptake transmembrane transporter activity"/>
    <property type="evidence" value="ECO:0007669"/>
    <property type="project" value="TreeGrafter"/>
</dbReference>
<dbReference type="GO" id="GO:0044718">
    <property type="term" value="P:siderophore transmembrane transport"/>
    <property type="evidence" value="ECO:0007669"/>
    <property type="project" value="TreeGrafter"/>
</dbReference>
<keyword evidence="7" id="KW-0998">Cell outer membrane</keyword>
<accession>A0A3D9G0X9</accession>
<keyword evidence="4" id="KW-0812">Transmembrane</keyword>
<comment type="subcellular location">
    <subcellularLocation>
        <location evidence="1">Cell outer membrane</location>
        <topology evidence="1">Multi-pass membrane protein</topology>
    </subcellularLocation>
</comment>
<gene>
    <name evidence="10" type="ORF">BD847_0759</name>
</gene>
<evidence type="ECO:0000313" key="10">
    <source>
        <dbReference type="EMBL" id="RED26834.1"/>
    </source>
</evidence>
<dbReference type="OrthoDB" id="9759247at2"/>
<evidence type="ECO:0000259" key="9">
    <source>
        <dbReference type="Pfam" id="PF00593"/>
    </source>
</evidence>
<evidence type="ECO:0000256" key="2">
    <source>
        <dbReference type="ARBA" id="ARBA00022448"/>
    </source>
</evidence>
<dbReference type="GO" id="GO:0009279">
    <property type="term" value="C:cell outer membrane"/>
    <property type="evidence" value="ECO:0007669"/>
    <property type="project" value="UniProtKB-SubCell"/>
</dbReference>
<evidence type="ECO:0000256" key="7">
    <source>
        <dbReference type="ARBA" id="ARBA00023237"/>
    </source>
</evidence>
<feature type="signal peptide" evidence="8">
    <location>
        <begin position="1"/>
        <end position="18"/>
    </location>
</feature>
<organism evidence="10 11">
    <name type="scientific">Flavobacterium cutihirudinis</name>
    <dbReference type="NCBI Taxonomy" id="1265740"/>
    <lineage>
        <taxon>Bacteria</taxon>
        <taxon>Pseudomonadati</taxon>
        <taxon>Bacteroidota</taxon>
        <taxon>Flavobacteriia</taxon>
        <taxon>Flavobacteriales</taxon>
        <taxon>Flavobacteriaceae</taxon>
        <taxon>Flavobacterium</taxon>
    </lineage>
</organism>
<dbReference type="EMBL" id="QRDQ01000007">
    <property type="protein sequence ID" value="RED26834.1"/>
    <property type="molecule type" value="Genomic_DNA"/>
</dbReference>
<dbReference type="Proteomes" id="UP000257004">
    <property type="component" value="Unassembled WGS sequence"/>
</dbReference>
<keyword evidence="8" id="KW-0732">Signal</keyword>
<reference evidence="10 11" key="1">
    <citation type="submission" date="2018-07" db="EMBL/GenBank/DDBJ databases">
        <title>Genomic Encyclopedia of Archaeal and Bacterial Type Strains, Phase II (KMG-II): from individual species to whole genera.</title>
        <authorList>
            <person name="Goeker M."/>
        </authorList>
    </citation>
    <scope>NUCLEOTIDE SEQUENCE [LARGE SCALE GENOMIC DNA]</scope>
    <source>
        <strain evidence="10 11">DSM 25795</strain>
    </source>
</reference>
<dbReference type="SUPFAM" id="SSF56935">
    <property type="entry name" value="Porins"/>
    <property type="match status" value="1"/>
</dbReference>
<protein>
    <submittedName>
        <fullName evidence="10">Iron complex outermembrane receptor protein</fullName>
    </submittedName>
</protein>
<dbReference type="InterPro" id="IPR039426">
    <property type="entry name" value="TonB-dep_rcpt-like"/>
</dbReference>
<evidence type="ECO:0000256" key="1">
    <source>
        <dbReference type="ARBA" id="ARBA00004571"/>
    </source>
</evidence>
<dbReference type="InterPro" id="IPR036942">
    <property type="entry name" value="Beta-barrel_TonB_sf"/>
</dbReference>
<keyword evidence="5" id="KW-0798">TonB box</keyword>
<proteinExistence type="predicted"/>
<dbReference type="Pfam" id="PF00593">
    <property type="entry name" value="TonB_dep_Rec_b-barrel"/>
    <property type="match status" value="1"/>
</dbReference>
<comment type="caution">
    <text evidence="10">The sequence shown here is derived from an EMBL/GenBank/DDBJ whole genome shotgun (WGS) entry which is preliminary data.</text>
</comment>